<dbReference type="EMBL" id="BSUZ01000001">
    <property type="protein sequence ID" value="GMA86178.1"/>
    <property type="molecule type" value="Genomic_DNA"/>
</dbReference>
<comment type="caution">
    <text evidence="6">The sequence shown here is derived from an EMBL/GenBank/DDBJ whole genome shotgun (WGS) entry which is preliminary data.</text>
</comment>
<sequence length="85" mass="8558">MRAAVPEVPVLVDGGVRSGLDVLTALALGADAVMLGRPVLWALASDGEHGVDDLLGFLRDDLEHAMALAGATTLAGLTPDLVVAG</sequence>
<feature type="domain" description="FMN hydroxy acid dehydrogenase" evidence="5">
    <location>
        <begin position="1"/>
        <end position="85"/>
    </location>
</feature>
<keyword evidence="7" id="KW-1185">Reference proteome</keyword>
<evidence type="ECO:0000256" key="1">
    <source>
        <dbReference type="ARBA" id="ARBA00001917"/>
    </source>
</evidence>
<evidence type="ECO:0000313" key="7">
    <source>
        <dbReference type="Proteomes" id="UP001157017"/>
    </source>
</evidence>
<proteinExistence type="predicted"/>
<evidence type="ECO:0000256" key="3">
    <source>
        <dbReference type="ARBA" id="ARBA00022643"/>
    </source>
</evidence>
<keyword evidence="4" id="KW-0560">Oxidoreductase</keyword>
<keyword evidence="3" id="KW-0288">FMN</keyword>
<evidence type="ECO:0000256" key="2">
    <source>
        <dbReference type="ARBA" id="ARBA00022630"/>
    </source>
</evidence>
<evidence type="ECO:0000259" key="5">
    <source>
        <dbReference type="PROSITE" id="PS51349"/>
    </source>
</evidence>
<accession>A0ABQ6JFG6</accession>
<gene>
    <name evidence="6" type="ORF">GCM10025868_14280</name>
</gene>
<dbReference type="Pfam" id="PF01070">
    <property type="entry name" value="FMN_dh"/>
    <property type="match status" value="1"/>
</dbReference>
<dbReference type="SUPFAM" id="SSF51395">
    <property type="entry name" value="FMN-linked oxidoreductases"/>
    <property type="match status" value="1"/>
</dbReference>
<protein>
    <recommendedName>
        <fullName evidence="5">FMN hydroxy acid dehydrogenase domain-containing protein</fullName>
    </recommendedName>
</protein>
<comment type="cofactor">
    <cofactor evidence="1">
        <name>FMN</name>
        <dbReference type="ChEBI" id="CHEBI:58210"/>
    </cofactor>
</comment>
<dbReference type="InterPro" id="IPR000262">
    <property type="entry name" value="FMN-dep_DH"/>
</dbReference>
<evidence type="ECO:0000256" key="4">
    <source>
        <dbReference type="ARBA" id="ARBA00023002"/>
    </source>
</evidence>
<name>A0ABQ6JFG6_9ACTN</name>
<evidence type="ECO:0000313" key="6">
    <source>
        <dbReference type="EMBL" id="GMA86178.1"/>
    </source>
</evidence>
<organism evidence="6 7">
    <name type="scientific">Angustibacter aerolatus</name>
    <dbReference type="NCBI Taxonomy" id="1162965"/>
    <lineage>
        <taxon>Bacteria</taxon>
        <taxon>Bacillati</taxon>
        <taxon>Actinomycetota</taxon>
        <taxon>Actinomycetes</taxon>
        <taxon>Kineosporiales</taxon>
        <taxon>Kineosporiaceae</taxon>
    </lineage>
</organism>
<dbReference type="PROSITE" id="PS51349">
    <property type="entry name" value="FMN_HYDROXY_ACID_DH_2"/>
    <property type="match status" value="1"/>
</dbReference>
<reference evidence="7" key="1">
    <citation type="journal article" date="2019" name="Int. J. Syst. Evol. Microbiol.">
        <title>The Global Catalogue of Microorganisms (GCM) 10K type strain sequencing project: providing services to taxonomists for standard genome sequencing and annotation.</title>
        <authorList>
            <consortium name="The Broad Institute Genomics Platform"/>
            <consortium name="The Broad Institute Genome Sequencing Center for Infectious Disease"/>
            <person name="Wu L."/>
            <person name="Ma J."/>
        </authorList>
    </citation>
    <scope>NUCLEOTIDE SEQUENCE [LARGE SCALE GENOMIC DNA]</scope>
    <source>
        <strain evidence="7">NBRC 108730</strain>
    </source>
</reference>
<dbReference type="InterPro" id="IPR013785">
    <property type="entry name" value="Aldolase_TIM"/>
</dbReference>
<keyword evidence="2" id="KW-0285">Flavoprotein</keyword>
<dbReference type="Gene3D" id="3.20.20.70">
    <property type="entry name" value="Aldolase class I"/>
    <property type="match status" value="1"/>
</dbReference>
<dbReference type="InterPro" id="IPR037396">
    <property type="entry name" value="FMN_HAD"/>
</dbReference>
<dbReference type="Proteomes" id="UP001157017">
    <property type="component" value="Unassembled WGS sequence"/>
</dbReference>
<dbReference type="PANTHER" id="PTHR10578:SF107">
    <property type="entry name" value="2-HYDROXYACID OXIDASE 1"/>
    <property type="match status" value="1"/>
</dbReference>
<dbReference type="PANTHER" id="PTHR10578">
    <property type="entry name" value="S -2-HYDROXY-ACID OXIDASE-RELATED"/>
    <property type="match status" value="1"/>
</dbReference>